<dbReference type="AlphaFoldDB" id="A0AA36JJR7"/>
<keyword evidence="3" id="KW-0862">Zinc</keyword>
<dbReference type="PROSITE" id="PS50089">
    <property type="entry name" value="ZF_RING_2"/>
    <property type="match status" value="1"/>
</dbReference>
<keyword evidence="1" id="KW-0479">Metal-binding</keyword>
<sequence length="158" mass="17626">MSFVQQLASQTRLTQEAWVQEQVNLFKEKCWETSWRSRASCEMDCRAIQPRCRKLLAQELRAQLVPLGFSSLQVFPTFNCIKIKASWDEVEEAEAAEAPKVPKDSARGCCGICLEQAALSALAPCGHTICQGCLKNELRKCPFCRQPVEAATNGLFIG</sequence>
<dbReference type="Pfam" id="PF13920">
    <property type="entry name" value="zf-C3HC4_3"/>
    <property type="match status" value="1"/>
</dbReference>
<evidence type="ECO:0000256" key="3">
    <source>
        <dbReference type="ARBA" id="ARBA00022833"/>
    </source>
</evidence>
<dbReference type="PROSITE" id="PS00518">
    <property type="entry name" value="ZF_RING_1"/>
    <property type="match status" value="1"/>
</dbReference>
<keyword evidence="7" id="KW-1185">Reference proteome</keyword>
<comment type="caution">
    <text evidence="6">The sequence shown here is derived from an EMBL/GenBank/DDBJ whole genome shotgun (WGS) entry which is preliminary data.</text>
</comment>
<dbReference type="InterPro" id="IPR017907">
    <property type="entry name" value="Znf_RING_CS"/>
</dbReference>
<evidence type="ECO:0000256" key="2">
    <source>
        <dbReference type="ARBA" id="ARBA00022771"/>
    </source>
</evidence>
<evidence type="ECO:0000313" key="6">
    <source>
        <dbReference type="EMBL" id="CAJ1406740.1"/>
    </source>
</evidence>
<organism evidence="6 7">
    <name type="scientific">Effrenium voratum</name>
    <dbReference type="NCBI Taxonomy" id="2562239"/>
    <lineage>
        <taxon>Eukaryota</taxon>
        <taxon>Sar</taxon>
        <taxon>Alveolata</taxon>
        <taxon>Dinophyceae</taxon>
        <taxon>Suessiales</taxon>
        <taxon>Symbiodiniaceae</taxon>
        <taxon>Effrenium</taxon>
    </lineage>
</organism>
<evidence type="ECO:0000313" key="7">
    <source>
        <dbReference type="Proteomes" id="UP001178507"/>
    </source>
</evidence>
<feature type="domain" description="RING-type" evidence="5">
    <location>
        <begin position="110"/>
        <end position="145"/>
    </location>
</feature>
<accession>A0AA36JJR7</accession>
<dbReference type="Gene3D" id="3.30.40.10">
    <property type="entry name" value="Zinc/RING finger domain, C3HC4 (zinc finger)"/>
    <property type="match status" value="1"/>
</dbReference>
<dbReference type="GO" id="GO:0008270">
    <property type="term" value="F:zinc ion binding"/>
    <property type="evidence" value="ECO:0007669"/>
    <property type="project" value="UniProtKB-KW"/>
</dbReference>
<dbReference type="EMBL" id="CAUJNA010003644">
    <property type="protein sequence ID" value="CAJ1406740.1"/>
    <property type="molecule type" value="Genomic_DNA"/>
</dbReference>
<dbReference type="SMART" id="SM00184">
    <property type="entry name" value="RING"/>
    <property type="match status" value="1"/>
</dbReference>
<name>A0AA36JJR7_9DINO</name>
<keyword evidence="2 4" id="KW-0863">Zinc-finger</keyword>
<dbReference type="InterPro" id="IPR013083">
    <property type="entry name" value="Znf_RING/FYVE/PHD"/>
</dbReference>
<dbReference type="InterPro" id="IPR001841">
    <property type="entry name" value="Znf_RING"/>
</dbReference>
<gene>
    <name evidence="6" type="ORF">EVOR1521_LOCUS28623</name>
</gene>
<reference evidence="6" key="1">
    <citation type="submission" date="2023-08" db="EMBL/GenBank/DDBJ databases">
        <authorList>
            <person name="Chen Y."/>
            <person name="Shah S."/>
            <person name="Dougan E. K."/>
            <person name="Thang M."/>
            <person name="Chan C."/>
        </authorList>
    </citation>
    <scope>NUCLEOTIDE SEQUENCE</scope>
</reference>
<dbReference type="SUPFAM" id="SSF57850">
    <property type="entry name" value="RING/U-box"/>
    <property type="match status" value="1"/>
</dbReference>
<protein>
    <recommendedName>
        <fullName evidence="5">RING-type domain-containing protein</fullName>
    </recommendedName>
</protein>
<evidence type="ECO:0000256" key="1">
    <source>
        <dbReference type="ARBA" id="ARBA00022723"/>
    </source>
</evidence>
<evidence type="ECO:0000259" key="5">
    <source>
        <dbReference type="PROSITE" id="PS50089"/>
    </source>
</evidence>
<evidence type="ECO:0000256" key="4">
    <source>
        <dbReference type="PROSITE-ProRule" id="PRU00175"/>
    </source>
</evidence>
<proteinExistence type="predicted"/>
<dbReference type="Proteomes" id="UP001178507">
    <property type="component" value="Unassembled WGS sequence"/>
</dbReference>